<evidence type="ECO:0000256" key="1">
    <source>
        <dbReference type="SAM" id="MobiDB-lite"/>
    </source>
</evidence>
<dbReference type="EMBL" id="WBKG01000011">
    <property type="protein sequence ID" value="KAB1987815.1"/>
    <property type="molecule type" value="Genomic_DNA"/>
</dbReference>
<evidence type="ECO:0000313" key="3">
    <source>
        <dbReference type="Proteomes" id="UP000442990"/>
    </source>
</evidence>
<feature type="compositionally biased region" description="Low complexity" evidence="1">
    <location>
        <begin position="33"/>
        <end position="49"/>
    </location>
</feature>
<accession>A0A7J5DGI3</accession>
<organism evidence="2 3">
    <name type="scientific">Streptomyces triticiradicis</name>
    <dbReference type="NCBI Taxonomy" id="2651189"/>
    <lineage>
        <taxon>Bacteria</taxon>
        <taxon>Bacillati</taxon>
        <taxon>Actinomycetota</taxon>
        <taxon>Actinomycetes</taxon>
        <taxon>Kitasatosporales</taxon>
        <taxon>Streptomycetaceae</taxon>
        <taxon>Streptomyces</taxon>
    </lineage>
</organism>
<evidence type="ECO:0000313" key="2">
    <source>
        <dbReference type="EMBL" id="KAB1987815.1"/>
    </source>
</evidence>
<protein>
    <submittedName>
        <fullName evidence="2">Uncharacterized protein</fullName>
    </submittedName>
</protein>
<reference evidence="2 3" key="1">
    <citation type="submission" date="2019-09" db="EMBL/GenBank/DDBJ databases">
        <title>Isolation and identification of active actinomycetes.</title>
        <authorList>
            <person name="Yu Z."/>
            <person name="Han C."/>
            <person name="Yu B."/>
        </authorList>
    </citation>
    <scope>NUCLEOTIDE SEQUENCE [LARGE SCALE GENOMIC DNA]</scope>
    <source>
        <strain evidence="2 3">NEAU-H2</strain>
    </source>
</reference>
<feature type="compositionally biased region" description="Basic residues" evidence="1">
    <location>
        <begin position="53"/>
        <end position="81"/>
    </location>
</feature>
<dbReference type="AlphaFoldDB" id="A0A7J5DGI3"/>
<feature type="region of interest" description="Disordered" evidence="1">
    <location>
        <begin position="1"/>
        <end position="81"/>
    </location>
</feature>
<name>A0A7J5DGI3_9ACTN</name>
<gene>
    <name evidence="2" type="ORF">F8144_15340</name>
</gene>
<sequence length="81" mass="8884">MLTEEQRCGASAETRRRARATPLVRRNPEPRPGRAGRPAGAGADGPARGVRSGARRPSIRAHAFTRVRVTRNTRRRMNVAA</sequence>
<comment type="caution">
    <text evidence="2">The sequence shown here is derived from an EMBL/GenBank/DDBJ whole genome shotgun (WGS) entry which is preliminary data.</text>
</comment>
<dbReference type="Proteomes" id="UP000442990">
    <property type="component" value="Unassembled WGS sequence"/>
</dbReference>
<keyword evidence="3" id="KW-1185">Reference proteome</keyword>
<proteinExistence type="predicted"/>